<comment type="caution">
    <text evidence="2">The sequence shown here is derived from an EMBL/GenBank/DDBJ whole genome shotgun (WGS) entry which is preliminary data.</text>
</comment>
<organism evidence="2 3">
    <name type="scientific">Dyadobacter linearis</name>
    <dbReference type="NCBI Taxonomy" id="2823330"/>
    <lineage>
        <taxon>Bacteria</taxon>
        <taxon>Pseudomonadati</taxon>
        <taxon>Bacteroidota</taxon>
        <taxon>Cytophagia</taxon>
        <taxon>Cytophagales</taxon>
        <taxon>Spirosomataceae</taxon>
        <taxon>Dyadobacter</taxon>
    </lineage>
</organism>
<dbReference type="Gene3D" id="3.30.720.120">
    <property type="match status" value="1"/>
</dbReference>
<accession>A0ABN7RL72</accession>
<dbReference type="InterPro" id="IPR037523">
    <property type="entry name" value="VOC_core"/>
</dbReference>
<dbReference type="InterPro" id="IPR041581">
    <property type="entry name" value="Glyoxalase_6"/>
</dbReference>
<evidence type="ECO:0000313" key="3">
    <source>
        <dbReference type="Proteomes" id="UP000679725"/>
    </source>
</evidence>
<dbReference type="EMBL" id="CAJRAU010000014">
    <property type="protein sequence ID" value="CAG5074813.1"/>
    <property type="molecule type" value="Genomic_DNA"/>
</dbReference>
<sequence length="153" mass="17015">MTVTVFKLFSILLQEKEIMNLHQHGSHLAVIVPTLTVRNCSAANAFYQKAFGATVLMSNTDPDGSTVAEMELMGARFVVADESEEHNHLSPEKLQRIPVRIGLQVEDPDQLFALTIEAGAVGIYPVADQDYGYRLGHLVDPFGHHWEIFKPLT</sequence>
<proteinExistence type="predicted"/>
<dbReference type="PANTHER" id="PTHR34109:SF1">
    <property type="entry name" value="VOC DOMAIN-CONTAINING PROTEIN"/>
    <property type="match status" value="1"/>
</dbReference>
<dbReference type="Proteomes" id="UP000679725">
    <property type="component" value="Unassembled WGS sequence"/>
</dbReference>
<gene>
    <name evidence="2" type="ORF">DYBT9623_05501</name>
</gene>
<feature type="domain" description="VOC" evidence="1">
    <location>
        <begin position="27"/>
        <end position="151"/>
    </location>
</feature>
<dbReference type="SUPFAM" id="SSF54593">
    <property type="entry name" value="Glyoxalase/Bleomycin resistance protein/Dihydroxybiphenyl dioxygenase"/>
    <property type="match status" value="1"/>
</dbReference>
<evidence type="ECO:0000259" key="1">
    <source>
        <dbReference type="PROSITE" id="PS51819"/>
    </source>
</evidence>
<dbReference type="Pfam" id="PF18029">
    <property type="entry name" value="Glyoxalase_6"/>
    <property type="match status" value="1"/>
</dbReference>
<dbReference type="Gene3D" id="3.30.720.110">
    <property type="match status" value="1"/>
</dbReference>
<reference evidence="2 3" key="1">
    <citation type="submission" date="2021-04" db="EMBL/GenBank/DDBJ databases">
        <authorList>
            <person name="Rodrigo-Torres L."/>
            <person name="Arahal R. D."/>
            <person name="Lucena T."/>
        </authorList>
    </citation>
    <scope>NUCLEOTIDE SEQUENCE [LARGE SCALE GENOMIC DNA]</scope>
    <source>
        <strain evidence="2 3">CECT 9623</strain>
    </source>
</reference>
<dbReference type="InterPro" id="IPR029068">
    <property type="entry name" value="Glyas_Bleomycin-R_OHBP_Dase"/>
</dbReference>
<keyword evidence="3" id="KW-1185">Reference proteome</keyword>
<name>A0ABN7RL72_9BACT</name>
<protein>
    <recommendedName>
        <fullName evidence="1">VOC domain-containing protein</fullName>
    </recommendedName>
</protein>
<dbReference type="RefSeq" id="WP_215236718.1">
    <property type="nucleotide sequence ID" value="NZ_CAJRAU010000014.1"/>
</dbReference>
<evidence type="ECO:0000313" key="2">
    <source>
        <dbReference type="EMBL" id="CAG5074813.1"/>
    </source>
</evidence>
<dbReference type="PROSITE" id="PS51819">
    <property type="entry name" value="VOC"/>
    <property type="match status" value="1"/>
</dbReference>
<dbReference type="CDD" id="cd07246">
    <property type="entry name" value="VOC_like"/>
    <property type="match status" value="1"/>
</dbReference>
<dbReference type="PANTHER" id="PTHR34109">
    <property type="entry name" value="BNAUNNG04460D PROTEIN-RELATED"/>
    <property type="match status" value="1"/>
</dbReference>